<sequence length="306" mass="32872">MTDDMLKDVLGRIADRAEPVDGLAERALKTADRRRRTRVAGAAFALAAAVTAPVGLLQINDSPAEPPPVLNRPGKTAVELPENSPQERETARRCMRNESPRGVMGEKQPGWGKASGFRLLVRAPLGKGEYLAEVAGPRGFVLCAASGEYGNVEVPRLHFWPGQTSRGLWTFGTPFRVDAIQSVSAPKGTGTDPNRLHRIMVGRAKPGVARVRIAWDNGRTSEAAVGNGFFLGHTPNRMVPDEDATGPMSDGAMSEADLRVVSVTGYDSGGRALHTWRPQTRGEAEGFQPSDCTDALLHTRPSLCSD</sequence>
<gene>
    <name evidence="2" type="ORF">GCM10010191_52300</name>
</gene>
<feature type="region of interest" description="Disordered" evidence="1">
    <location>
        <begin position="63"/>
        <end position="108"/>
    </location>
</feature>
<evidence type="ECO:0000256" key="1">
    <source>
        <dbReference type="SAM" id="MobiDB-lite"/>
    </source>
</evidence>
<keyword evidence="3" id="KW-1185">Reference proteome</keyword>
<protein>
    <submittedName>
        <fullName evidence="2">Uncharacterized protein</fullName>
    </submittedName>
</protein>
<dbReference type="Proteomes" id="UP001501231">
    <property type="component" value="Unassembled WGS sequence"/>
</dbReference>
<comment type="caution">
    <text evidence="2">The sequence shown here is derived from an EMBL/GenBank/DDBJ whole genome shotgun (WGS) entry which is preliminary data.</text>
</comment>
<evidence type="ECO:0000313" key="3">
    <source>
        <dbReference type="Proteomes" id="UP001501231"/>
    </source>
</evidence>
<organism evidence="2 3">
    <name type="scientific">Actinomadura vinacea</name>
    <dbReference type="NCBI Taxonomy" id="115336"/>
    <lineage>
        <taxon>Bacteria</taxon>
        <taxon>Bacillati</taxon>
        <taxon>Actinomycetota</taxon>
        <taxon>Actinomycetes</taxon>
        <taxon>Streptosporangiales</taxon>
        <taxon>Thermomonosporaceae</taxon>
        <taxon>Actinomadura</taxon>
    </lineage>
</organism>
<dbReference type="RefSeq" id="WP_344592342.1">
    <property type="nucleotide sequence ID" value="NZ_BAAARW010000020.1"/>
</dbReference>
<name>A0ABP5WNS0_9ACTN</name>
<evidence type="ECO:0000313" key="2">
    <source>
        <dbReference type="EMBL" id="GAA2431946.1"/>
    </source>
</evidence>
<feature type="compositionally biased region" description="Basic and acidic residues" evidence="1">
    <location>
        <begin position="85"/>
        <end position="99"/>
    </location>
</feature>
<accession>A0ABP5WNS0</accession>
<proteinExistence type="predicted"/>
<dbReference type="EMBL" id="BAAARW010000020">
    <property type="protein sequence ID" value="GAA2431946.1"/>
    <property type="molecule type" value="Genomic_DNA"/>
</dbReference>
<reference evidence="3" key="1">
    <citation type="journal article" date="2019" name="Int. J. Syst. Evol. Microbiol.">
        <title>The Global Catalogue of Microorganisms (GCM) 10K type strain sequencing project: providing services to taxonomists for standard genome sequencing and annotation.</title>
        <authorList>
            <consortium name="The Broad Institute Genomics Platform"/>
            <consortium name="The Broad Institute Genome Sequencing Center for Infectious Disease"/>
            <person name="Wu L."/>
            <person name="Ma J."/>
        </authorList>
    </citation>
    <scope>NUCLEOTIDE SEQUENCE [LARGE SCALE GENOMIC DNA]</scope>
    <source>
        <strain evidence="3">JCM 3325</strain>
    </source>
</reference>